<sequence length="775" mass="81922">MATRTEIKNIVANYIQTNGLKTITAVQLKEILNLISDYYRHQDDVITLEMLENPEFIGDLSADNIIVNSQTPNSLIALDSLKNIVSLDTVTYPSLVEIARVKGLDAPILTKLAEKQATLTASNFHTFVDSLTALTTLSDGDFTNITDNSAGLQKKVTWANIKTNLTSFFNGLYQSILVSGTNIKTINGSSLLGSGDMTIALTVPQSSIIYVDSTNGVNSASGRGDINKPYLTPEYALSNTTNTGTITATTSTNTTLSAISDTNNALLEVGMFVSGSGIPFGTTIVSKGNQGGNANTVTLNRATTATASGVTVSWVKTYEVRLNGNFVVTSNLFKDGMYINSQKSKISWGAFNLFDLSTTVLKTPFYILGDGDYFGTATTSNFINGSGAQTSEFTLNVKFGNIETISTGSSFVLNFGTNETYQTFNGGFVNCRFGAVGSFVGWAVTVNFDSYGLLGGISFSTNTVKSNILRGTHTTPSSVSVFSGGYYTISTANLNGSTTWTGYCSHRGALKGTTHTVGSCDIHVLNRGGGTITCNGGTANITVMDSVQSVILNVNSGVTCNAYGYDITLASITGTLNFYAQSTSDSTIAGGAGLINNYGYIYVVSMGSFTGVFNNWGTIVAGSFGGGGSVNNYGSIRMIYYGINVASGKRFVNRGYINSTGSLLNSNAIITLSVATGVFENYGTIENSSTDITKALIEKSNGTLYLRQGSYLKVANGKSPIKCTANTSASKDVYYFGVTSNCDASTYGLLIAFDGSSYAPNNLVSGSSLFENVNY</sequence>
<organism evidence="1">
    <name type="scientific">uncultured Caudovirales phage</name>
    <dbReference type="NCBI Taxonomy" id="2100421"/>
    <lineage>
        <taxon>Viruses</taxon>
        <taxon>Duplodnaviria</taxon>
        <taxon>Heunggongvirae</taxon>
        <taxon>Uroviricota</taxon>
        <taxon>Caudoviricetes</taxon>
        <taxon>Peduoviridae</taxon>
        <taxon>Maltschvirus</taxon>
        <taxon>Maltschvirus maltsch</taxon>
    </lineage>
</organism>
<protein>
    <submittedName>
        <fullName evidence="1">Uncharacterized protein</fullName>
    </submittedName>
</protein>
<name>A0A6J5L2R4_9CAUD</name>
<proteinExistence type="predicted"/>
<accession>A0A6J5L2R4</accession>
<gene>
    <name evidence="1" type="ORF">UFOVP105_12</name>
</gene>
<dbReference type="EMBL" id="LR796222">
    <property type="protein sequence ID" value="CAB4128015.1"/>
    <property type="molecule type" value="Genomic_DNA"/>
</dbReference>
<evidence type="ECO:0000313" key="1">
    <source>
        <dbReference type="EMBL" id="CAB4128015.1"/>
    </source>
</evidence>
<reference evidence="1" key="1">
    <citation type="submission" date="2020-04" db="EMBL/GenBank/DDBJ databases">
        <authorList>
            <person name="Chiriac C."/>
            <person name="Salcher M."/>
            <person name="Ghai R."/>
            <person name="Kavagutti S V."/>
        </authorList>
    </citation>
    <scope>NUCLEOTIDE SEQUENCE</scope>
</reference>